<dbReference type="KEGG" id="hhb:Hhub_2822"/>
<evidence type="ECO:0000313" key="3">
    <source>
        <dbReference type="Proteomes" id="UP000066737"/>
    </source>
</evidence>
<dbReference type="AlphaFoldDB" id="A0A0U5CZ69"/>
<feature type="transmembrane region" description="Helical" evidence="1">
    <location>
        <begin position="21"/>
        <end position="43"/>
    </location>
</feature>
<dbReference type="EMBL" id="LN831302">
    <property type="protein sequence ID" value="CQH58768.1"/>
    <property type="molecule type" value="Genomic_DNA"/>
</dbReference>
<dbReference type="RefSeq" id="WP_059057230.1">
    <property type="nucleotide sequence ID" value="NZ_CEML01000001.1"/>
</dbReference>
<dbReference type="GeneID" id="26659453"/>
<keyword evidence="1" id="KW-0812">Transmembrane</keyword>
<evidence type="ECO:0000256" key="1">
    <source>
        <dbReference type="SAM" id="Phobius"/>
    </source>
</evidence>
<name>A0A0U5CZ69_9EURY</name>
<protein>
    <submittedName>
        <fullName evidence="2">Uncharacterized protein</fullName>
    </submittedName>
</protein>
<dbReference type="Proteomes" id="UP000066737">
    <property type="component" value="Chromosome I"/>
</dbReference>
<feature type="transmembrane region" description="Helical" evidence="1">
    <location>
        <begin position="49"/>
        <end position="70"/>
    </location>
</feature>
<reference evidence="3" key="1">
    <citation type="journal article" date="2016" name="Environ. Microbiol.">
        <title>The complete genome of a viable archaeum isolated from 123-million-year-old rock salt.</title>
        <authorList>
            <person name="Jaakkola S.T."/>
            <person name="Pfeiffer F."/>
            <person name="Ravantti J.J."/>
            <person name="Guo Q."/>
            <person name="Liu Y."/>
            <person name="Chen X."/>
            <person name="Ma H."/>
            <person name="Yang C."/>
            <person name="Oksanen H.M."/>
            <person name="Bamford D.H."/>
        </authorList>
    </citation>
    <scope>NUCLEOTIDE SEQUENCE</scope>
    <source>
        <strain evidence="3">JI20-1</strain>
    </source>
</reference>
<evidence type="ECO:0000313" key="2">
    <source>
        <dbReference type="EMBL" id="CQH58768.1"/>
    </source>
</evidence>
<sequence>MGEKSTGIAAAEVGGRVLAGALGWVLVLLGTLGAAATLLRLAGTTAPTNYTGSAVAFGVCVLVVAVGLYGNPSIRERLRSAIR</sequence>
<proteinExistence type="predicted"/>
<accession>A0A0U5CZ69</accession>
<keyword evidence="1" id="KW-1133">Transmembrane helix</keyword>
<keyword evidence="1" id="KW-0472">Membrane</keyword>
<organism evidence="2 3">
    <name type="scientific">Halobacterium hubeiense</name>
    <dbReference type="NCBI Taxonomy" id="1407499"/>
    <lineage>
        <taxon>Archaea</taxon>
        <taxon>Methanobacteriati</taxon>
        <taxon>Methanobacteriota</taxon>
        <taxon>Stenosarchaea group</taxon>
        <taxon>Halobacteria</taxon>
        <taxon>Halobacteriales</taxon>
        <taxon>Halobacteriaceae</taxon>
        <taxon>Halobacterium</taxon>
    </lineage>
</organism>
<dbReference type="STRING" id="1407499.HHUB_2822"/>
<keyword evidence="3" id="KW-1185">Reference proteome</keyword>
<gene>
    <name evidence="2" type="ORF">HHUB_2822</name>
</gene>